<evidence type="ECO:0000313" key="2">
    <source>
        <dbReference type="Proteomes" id="UP000707206"/>
    </source>
</evidence>
<name>A0A967AU83_9FLAO</name>
<keyword evidence="2" id="KW-1185">Reference proteome</keyword>
<accession>A0A967AU83</accession>
<dbReference type="SUPFAM" id="SSF53187">
    <property type="entry name" value="Zn-dependent exopeptidases"/>
    <property type="match status" value="1"/>
</dbReference>
<dbReference type="Proteomes" id="UP000707206">
    <property type="component" value="Unassembled WGS sequence"/>
</dbReference>
<protein>
    <submittedName>
        <fullName evidence="1">N-formylglutamate amidohydrolase</fullName>
    </submittedName>
</protein>
<dbReference type="Pfam" id="PF05013">
    <property type="entry name" value="FGase"/>
    <property type="match status" value="1"/>
</dbReference>
<dbReference type="InterPro" id="IPR007709">
    <property type="entry name" value="N-FG_amidohydro"/>
</dbReference>
<organism evidence="1 2">
    <name type="scientific">Pelagihabitans pacificus</name>
    <dbReference type="NCBI Taxonomy" id="2696054"/>
    <lineage>
        <taxon>Bacteria</taxon>
        <taxon>Pseudomonadati</taxon>
        <taxon>Bacteroidota</taxon>
        <taxon>Flavobacteriia</taxon>
        <taxon>Flavobacteriales</taxon>
        <taxon>Flavobacteriaceae</taxon>
        <taxon>Pelagihabitans</taxon>
    </lineage>
</organism>
<gene>
    <name evidence="1" type="ORF">FK220_011835</name>
</gene>
<dbReference type="Gene3D" id="3.40.630.40">
    <property type="entry name" value="Zn-dependent exopeptidases"/>
    <property type="match status" value="1"/>
</dbReference>
<comment type="caution">
    <text evidence="1">The sequence shown here is derived from an EMBL/GenBank/DDBJ whole genome shotgun (WGS) entry which is preliminary data.</text>
</comment>
<dbReference type="EMBL" id="VIKU02000003">
    <property type="protein sequence ID" value="NHF60037.1"/>
    <property type="molecule type" value="Genomic_DNA"/>
</dbReference>
<proteinExistence type="predicted"/>
<sequence>MLKLGISNIISKIKEEVPFEAVSEDYSFTIKIDAYAPYICGAVHDGHQFRRSLWENCLHSEYERWYEEDPCTKEMVRSHPIVIAGCDSRFEYDLNRAPETAIYTDAWGKQLWKNPLSQTERNQSLGKHTNFYEVVTALVHQIEAKYGKAIVFDMHSYNWKRWDREVPTWNLGTANIDNDRYGGIADSWSKKLGGMQLPNGIKSTSKINDTFQGNGYFLKYITQNFDNTLVLATEISKVYCDELSGILYPEVVRSVEEQLKELIPLQAQEFHDSDLWDLNGN</sequence>
<reference evidence="1" key="1">
    <citation type="submission" date="2019-07" db="EMBL/GenBank/DDBJ databases">
        <authorList>
            <person name="De-Chao Zhang Q."/>
        </authorList>
    </citation>
    <scope>NUCLEOTIDE SEQUENCE</scope>
    <source>
        <strain evidence="1">TP-CH-4</strain>
    </source>
</reference>
<evidence type="ECO:0000313" key="1">
    <source>
        <dbReference type="EMBL" id="NHF60037.1"/>
    </source>
</evidence>
<dbReference type="AlphaFoldDB" id="A0A967AU83"/>
<reference evidence="1" key="2">
    <citation type="submission" date="2020-03" db="EMBL/GenBank/DDBJ databases">
        <title>Flavobacteriaceae bacterium strain TP-CH-4, a member of the family Flavobacteriaceae isolated from a deep-sea seamount.</title>
        <authorList>
            <person name="Zhang D.-C."/>
        </authorList>
    </citation>
    <scope>NUCLEOTIDE SEQUENCE</scope>
    <source>
        <strain evidence="1">TP-CH-4</strain>
    </source>
</reference>
<dbReference type="RefSeq" id="WP_152574541.1">
    <property type="nucleotide sequence ID" value="NZ_VIKU02000003.1"/>
</dbReference>